<dbReference type="GO" id="GO:0019829">
    <property type="term" value="F:ATPase-coupled monoatomic cation transmembrane transporter activity"/>
    <property type="evidence" value="ECO:0007669"/>
    <property type="project" value="TreeGrafter"/>
</dbReference>
<feature type="transmembrane region" description="Helical" evidence="11">
    <location>
        <begin position="481"/>
        <end position="500"/>
    </location>
</feature>
<gene>
    <name evidence="14" type="ORF">FOL47_001171</name>
</gene>
<comment type="caution">
    <text evidence="14">The sequence shown here is derived from an EMBL/GenBank/DDBJ whole genome shotgun (WGS) entry which is preliminary data.</text>
</comment>
<feature type="transmembrane region" description="Helical" evidence="11">
    <location>
        <begin position="506"/>
        <end position="525"/>
    </location>
</feature>
<dbReference type="GO" id="GO:0016887">
    <property type="term" value="F:ATP hydrolysis activity"/>
    <property type="evidence" value="ECO:0007669"/>
    <property type="project" value="InterPro"/>
</dbReference>
<keyword evidence="9 11" id="KW-1133">Transmembrane helix</keyword>
<evidence type="ECO:0000313" key="15">
    <source>
        <dbReference type="Proteomes" id="UP000591131"/>
    </source>
</evidence>
<dbReference type="SUPFAM" id="SSF81665">
    <property type="entry name" value="Calcium ATPase, transmembrane domain M"/>
    <property type="match status" value="1"/>
</dbReference>
<dbReference type="PANTHER" id="PTHR45630:SF11">
    <property type="entry name" value="CATION-TRANSPORTING P-TYPE ATPASE N-TERMINAL DOMAIN-CONTAINING PROTEIN"/>
    <property type="match status" value="1"/>
</dbReference>
<evidence type="ECO:0000256" key="2">
    <source>
        <dbReference type="ARBA" id="ARBA00006000"/>
    </source>
</evidence>
<feature type="domain" description="Cation-transporting P-type ATPase N-terminal" evidence="13">
    <location>
        <begin position="252"/>
        <end position="304"/>
    </location>
</feature>
<proteinExistence type="inferred from homology"/>
<comment type="subcellular location">
    <subcellularLocation>
        <location evidence="1">Membrane</location>
        <topology evidence="1">Multi-pass membrane protein</topology>
    </subcellularLocation>
</comment>
<evidence type="ECO:0000256" key="5">
    <source>
        <dbReference type="ARBA" id="ARBA00022741"/>
    </source>
</evidence>
<evidence type="ECO:0008006" key="16">
    <source>
        <dbReference type="Google" id="ProtNLM"/>
    </source>
</evidence>
<dbReference type="InterPro" id="IPR008250">
    <property type="entry name" value="ATPase_P-typ_transduc_dom_A_sf"/>
</dbReference>
<dbReference type="GO" id="GO:0016020">
    <property type="term" value="C:membrane"/>
    <property type="evidence" value="ECO:0007669"/>
    <property type="project" value="UniProtKB-SubCell"/>
</dbReference>
<dbReference type="InterPro" id="IPR059000">
    <property type="entry name" value="ATPase_P-type_domA"/>
</dbReference>
<dbReference type="AlphaFoldDB" id="A0A7J6KV98"/>
<dbReference type="Gene3D" id="3.40.1110.10">
    <property type="entry name" value="Calcium-transporting ATPase, cytoplasmic domain N"/>
    <property type="match status" value="1"/>
</dbReference>
<dbReference type="SUPFAM" id="SSF81653">
    <property type="entry name" value="Calcium ATPase, transduction domain A"/>
    <property type="match status" value="1"/>
</dbReference>
<evidence type="ECO:0000256" key="10">
    <source>
        <dbReference type="ARBA" id="ARBA00023136"/>
    </source>
</evidence>
<evidence type="ECO:0000256" key="8">
    <source>
        <dbReference type="ARBA" id="ARBA00022967"/>
    </source>
</evidence>
<evidence type="ECO:0000256" key="6">
    <source>
        <dbReference type="ARBA" id="ARBA00022840"/>
    </source>
</evidence>
<dbReference type="InterPro" id="IPR023299">
    <property type="entry name" value="ATPase_P-typ_cyto_dom_N"/>
</dbReference>
<evidence type="ECO:0000259" key="13">
    <source>
        <dbReference type="Pfam" id="PF00690"/>
    </source>
</evidence>
<evidence type="ECO:0000256" key="7">
    <source>
        <dbReference type="ARBA" id="ARBA00022842"/>
    </source>
</evidence>
<name>A0A7J6KV98_PERCH</name>
<dbReference type="InterPro" id="IPR018303">
    <property type="entry name" value="ATPase_P-typ_P_site"/>
</dbReference>
<dbReference type="GO" id="GO:0140358">
    <property type="term" value="F:P-type transmembrane transporter activity"/>
    <property type="evidence" value="ECO:0007669"/>
    <property type="project" value="InterPro"/>
</dbReference>
<sequence>MLFPILFLSCWGVLLFSQITITVAFGLYRRAIVRRRITESSPSKAEPSDARKLSFVQTEGSADQYFIQKGYSKSLLGEMVRIGWLFFMVAAFVVMVLLAPVSYFPDLYAALGTDWNGIMGPYLFVFALFHGTAAFMISFYDSVRASFMLPESSMATATHVVIEEVVPVLDESAAVDPGSTADENIPTWFRVLITNWRKRVEGLKAASQRTIVKVVISDSGEDRFIEYTSVRYCYDDAEDRFRPAGNDINITPKESARLLKSGGLSQSEADIRMATVGPNEIRVKVPGIIESLITEFSSLFYVVQSMGSWTYLGYSGWNIGLIWLLMMILTGSVKALFIVRRGQKKIAELARHTTDVSVLRDSEWTPVSSSEITLGDIIQVDEEQLPCDGHVLTGAVVVNESMLTGEPMPVQKIAAEVRSEVAFTSKSLVHAGTLCMESTGTDGKAKMVVTAVGCSTTKGQLIRMVMFPQPVRFKYHDQLPIVYAIMFGYAMIICFLYLGLTNMGNWIVTLLQIFLVLLQALNPMLPVSTVMGQTVAAKRLRNHHKIFCLQPERIPVAGKISVMVFDKTGTITKDGMELSGILPARGGVFDDAVCSASSSISLSTNRLPKDIIYGLAACHTVKKLRDGRLVGNHVEITMLETCGWSLLSMGAETTVTSPDGKTVLEVLRSLPFDHARMTSGCVVRVRGSGRTMVLVKGSYERIGECCLESGLPIGYSEKADKLAASNLYVLALGMREIGANVSREDILTVDRNELERGLALLGLLLFKNEVKSDSALAIKMLKDGDIRS</sequence>
<protein>
    <recommendedName>
        <fullName evidence="16">Cation-transporting atpase</fullName>
    </recommendedName>
</protein>
<evidence type="ECO:0000256" key="11">
    <source>
        <dbReference type="SAM" id="Phobius"/>
    </source>
</evidence>
<feature type="non-terminal residue" evidence="14">
    <location>
        <position position="788"/>
    </location>
</feature>
<keyword evidence="3 11" id="KW-0812">Transmembrane</keyword>
<dbReference type="PROSITE" id="PS00154">
    <property type="entry name" value="ATPASE_E1_E2"/>
    <property type="match status" value="1"/>
</dbReference>
<dbReference type="GO" id="GO:0005524">
    <property type="term" value="F:ATP binding"/>
    <property type="evidence" value="ECO:0007669"/>
    <property type="project" value="UniProtKB-KW"/>
</dbReference>
<keyword evidence="6" id="KW-0067">ATP-binding</keyword>
<dbReference type="Gene3D" id="2.70.150.10">
    <property type="entry name" value="Calcium-transporting ATPase, cytoplasmic transduction domain A"/>
    <property type="match status" value="1"/>
</dbReference>
<evidence type="ECO:0000256" key="4">
    <source>
        <dbReference type="ARBA" id="ARBA00022723"/>
    </source>
</evidence>
<keyword evidence="5" id="KW-0547">Nucleotide-binding</keyword>
<comment type="similarity">
    <text evidence="2">Belongs to the cation transport ATPase (P-type) (TC 3.A.3) family. Type V subfamily.</text>
</comment>
<dbReference type="OrthoDB" id="48943at2759"/>
<keyword evidence="10 11" id="KW-0472">Membrane</keyword>
<dbReference type="Proteomes" id="UP000591131">
    <property type="component" value="Unassembled WGS sequence"/>
</dbReference>
<keyword evidence="8" id="KW-1278">Translocase</keyword>
<evidence type="ECO:0000256" key="9">
    <source>
        <dbReference type="ARBA" id="ARBA00022989"/>
    </source>
</evidence>
<dbReference type="InterPro" id="IPR023298">
    <property type="entry name" value="ATPase_P-typ_TM_dom_sf"/>
</dbReference>
<evidence type="ECO:0000259" key="12">
    <source>
        <dbReference type="Pfam" id="PF00122"/>
    </source>
</evidence>
<evidence type="ECO:0000256" key="3">
    <source>
        <dbReference type="ARBA" id="ARBA00022692"/>
    </source>
</evidence>
<keyword evidence="7" id="KW-0460">Magnesium</keyword>
<feature type="transmembrane region" description="Helical" evidence="11">
    <location>
        <begin position="6"/>
        <end position="28"/>
    </location>
</feature>
<organism evidence="14 15">
    <name type="scientific">Perkinsus chesapeaki</name>
    <name type="common">Clam parasite</name>
    <name type="synonym">Perkinsus andrewsi</name>
    <dbReference type="NCBI Taxonomy" id="330153"/>
    <lineage>
        <taxon>Eukaryota</taxon>
        <taxon>Sar</taxon>
        <taxon>Alveolata</taxon>
        <taxon>Perkinsozoa</taxon>
        <taxon>Perkinsea</taxon>
        <taxon>Perkinsida</taxon>
        <taxon>Perkinsidae</taxon>
        <taxon>Perkinsus</taxon>
    </lineage>
</organism>
<dbReference type="InterPro" id="IPR004014">
    <property type="entry name" value="ATPase_P-typ_cation-transptr_N"/>
</dbReference>
<evidence type="ECO:0000256" key="1">
    <source>
        <dbReference type="ARBA" id="ARBA00004141"/>
    </source>
</evidence>
<evidence type="ECO:0000313" key="14">
    <source>
        <dbReference type="EMBL" id="KAF4650416.1"/>
    </source>
</evidence>
<dbReference type="EMBL" id="JAAPAO010001263">
    <property type="protein sequence ID" value="KAF4650416.1"/>
    <property type="molecule type" value="Genomic_DNA"/>
</dbReference>
<feature type="transmembrane region" description="Helical" evidence="11">
    <location>
        <begin position="292"/>
        <end position="314"/>
    </location>
</feature>
<accession>A0A7J6KV98</accession>
<reference evidence="14 15" key="1">
    <citation type="submission" date="2020-04" db="EMBL/GenBank/DDBJ databases">
        <title>Perkinsus chesapeaki whole genome sequence.</title>
        <authorList>
            <person name="Bogema D.R."/>
        </authorList>
    </citation>
    <scope>NUCLEOTIDE SEQUENCE [LARGE SCALE GENOMIC DNA]</scope>
    <source>
        <strain evidence="14">ATCC PRA-425</strain>
    </source>
</reference>
<dbReference type="Pfam" id="PF00690">
    <property type="entry name" value="Cation_ATPase_N"/>
    <property type="match status" value="1"/>
</dbReference>
<dbReference type="Pfam" id="PF00122">
    <property type="entry name" value="E1-E2_ATPase"/>
    <property type="match status" value="1"/>
</dbReference>
<feature type="domain" description="P-type ATPase A" evidence="12">
    <location>
        <begin position="353"/>
        <end position="465"/>
    </location>
</feature>
<dbReference type="SUPFAM" id="SSF81660">
    <property type="entry name" value="Metal cation-transporting ATPase, ATP-binding domain N"/>
    <property type="match status" value="1"/>
</dbReference>
<dbReference type="PANTHER" id="PTHR45630">
    <property type="entry name" value="CATION-TRANSPORTING ATPASE-RELATED"/>
    <property type="match status" value="1"/>
</dbReference>
<feature type="transmembrane region" description="Helical" evidence="11">
    <location>
        <begin position="82"/>
        <end position="101"/>
    </location>
</feature>
<keyword evidence="15" id="KW-1185">Reference proteome</keyword>
<dbReference type="InterPro" id="IPR001757">
    <property type="entry name" value="P_typ_ATPase"/>
</dbReference>
<dbReference type="NCBIfam" id="TIGR01494">
    <property type="entry name" value="ATPase_P-type"/>
    <property type="match status" value="1"/>
</dbReference>
<dbReference type="InterPro" id="IPR006544">
    <property type="entry name" value="P-type_TPase_V"/>
</dbReference>
<dbReference type="GO" id="GO:0046872">
    <property type="term" value="F:metal ion binding"/>
    <property type="evidence" value="ECO:0007669"/>
    <property type="project" value="UniProtKB-KW"/>
</dbReference>
<feature type="transmembrane region" description="Helical" evidence="11">
    <location>
        <begin position="121"/>
        <end position="140"/>
    </location>
</feature>
<keyword evidence="4" id="KW-0479">Metal-binding</keyword>
<feature type="transmembrane region" description="Helical" evidence="11">
    <location>
        <begin position="320"/>
        <end position="339"/>
    </location>
</feature>